<dbReference type="Proteomes" id="UP000282196">
    <property type="component" value="Unassembled WGS sequence"/>
</dbReference>
<gene>
    <name evidence="1" type="ORF">RDn1_339</name>
</gene>
<evidence type="ECO:0000313" key="1">
    <source>
        <dbReference type="EMBL" id="GBR77680.1"/>
    </source>
</evidence>
<comment type="caution">
    <text evidence="1">The sequence shown here is derived from an EMBL/GenBank/DDBJ whole genome shotgun (WGS) entry which is preliminary data.</text>
</comment>
<feature type="non-terminal residue" evidence="1">
    <location>
        <position position="1"/>
    </location>
</feature>
<reference evidence="1 2" key="1">
    <citation type="journal article" date="2019" name="ISME J.">
        <title>Genome analyses of uncultured TG2/ZB3 bacteria in 'Margulisbacteria' specifically attached to ectosymbiotic spirochetes of protists in the termite gut.</title>
        <authorList>
            <person name="Utami Y.D."/>
            <person name="Kuwahara H."/>
            <person name="Igai K."/>
            <person name="Murakami T."/>
            <person name="Sugaya K."/>
            <person name="Morikawa T."/>
            <person name="Nagura Y."/>
            <person name="Yuki M."/>
            <person name="Deevong P."/>
            <person name="Inoue T."/>
            <person name="Kihara K."/>
            <person name="Lo N."/>
            <person name="Yamada A."/>
            <person name="Ohkuma M."/>
            <person name="Hongoh Y."/>
        </authorList>
    </citation>
    <scope>NUCLEOTIDE SEQUENCE [LARGE SCALE GENOMIC DNA]</scope>
    <source>
        <strain evidence="1">RsDinE6-01</strain>
    </source>
</reference>
<name>A0A388TLX0_9BACT</name>
<dbReference type="EMBL" id="BGZP01000023">
    <property type="protein sequence ID" value="GBR77680.1"/>
    <property type="molecule type" value="Genomic_DNA"/>
</dbReference>
<sequence length="36" mass="4144">ETKSSVASRIKQMAWSDDYREKLLFDSVFATEETAC</sequence>
<evidence type="ECO:0000313" key="2">
    <source>
        <dbReference type="Proteomes" id="UP000282196"/>
    </source>
</evidence>
<protein>
    <submittedName>
        <fullName evidence="1">Uncharacterized protein</fullName>
    </submittedName>
</protein>
<dbReference type="AlphaFoldDB" id="A0A388TLX0"/>
<organism evidence="1 2">
    <name type="scientific">Candidatus Termititenax dinenymphae</name>
    <dbReference type="NCBI Taxonomy" id="2218523"/>
    <lineage>
        <taxon>Bacteria</taxon>
        <taxon>Bacillati</taxon>
        <taxon>Candidatus Margulisiibacteriota</taxon>
        <taxon>Candidatus Termititenacia</taxon>
        <taxon>Candidatus Termititenacales</taxon>
        <taxon>Candidatus Termititenacaceae</taxon>
        <taxon>Candidatus Termititenax</taxon>
    </lineage>
</organism>
<keyword evidence="2" id="KW-1185">Reference proteome</keyword>
<proteinExistence type="predicted"/>
<accession>A0A388TLX0</accession>